<accession>A0AAN9VYU7</accession>
<feature type="region of interest" description="Disordered" evidence="1">
    <location>
        <begin position="78"/>
        <end position="97"/>
    </location>
</feature>
<sequence>MDEQELALAQSVFQVEEEVHERGTLKKVLKDEDDEELEPPATDFLELSVVKKEEYQEEYEDPLVMCVNGFPRAGEEMEERSCSSGSGSWRIDASFHV</sequence>
<dbReference type="AlphaFoldDB" id="A0AAN9VYU7"/>
<keyword evidence="3" id="KW-1185">Reference proteome</keyword>
<evidence type="ECO:0000313" key="3">
    <source>
        <dbReference type="Proteomes" id="UP001378592"/>
    </source>
</evidence>
<protein>
    <submittedName>
        <fullName evidence="2">Uncharacterized protein</fullName>
    </submittedName>
</protein>
<evidence type="ECO:0000313" key="2">
    <source>
        <dbReference type="EMBL" id="KAK7874114.1"/>
    </source>
</evidence>
<dbReference type="EMBL" id="JAZDUA010000005">
    <property type="protein sequence ID" value="KAK7874114.1"/>
    <property type="molecule type" value="Genomic_DNA"/>
</dbReference>
<dbReference type="Proteomes" id="UP001378592">
    <property type="component" value="Unassembled WGS sequence"/>
</dbReference>
<reference evidence="2 3" key="1">
    <citation type="submission" date="2024-03" db="EMBL/GenBank/DDBJ databases">
        <title>The genome assembly and annotation of the cricket Gryllus longicercus Weissman &amp; Gray.</title>
        <authorList>
            <person name="Szrajer S."/>
            <person name="Gray D."/>
            <person name="Ylla G."/>
        </authorList>
    </citation>
    <scope>NUCLEOTIDE SEQUENCE [LARGE SCALE GENOMIC DNA]</scope>
    <source>
        <strain evidence="2">DAG 2021-001</strain>
        <tissue evidence="2">Whole body minus gut</tissue>
    </source>
</reference>
<organism evidence="2 3">
    <name type="scientific">Gryllus longicercus</name>
    <dbReference type="NCBI Taxonomy" id="2509291"/>
    <lineage>
        <taxon>Eukaryota</taxon>
        <taxon>Metazoa</taxon>
        <taxon>Ecdysozoa</taxon>
        <taxon>Arthropoda</taxon>
        <taxon>Hexapoda</taxon>
        <taxon>Insecta</taxon>
        <taxon>Pterygota</taxon>
        <taxon>Neoptera</taxon>
        <taxon>Polyneoptera</taxon>
        <taxon>Orthoptera</taxon>
        <taxon>Ensifera</taxon>
        <taxon>Gryllidea</taxon>
        <taxon>Grylloidea</taxon>
        <taxon>Gryllidae</taxon>
        <taxon>Gryllinae</taxon>
        <taxon>Gryllus</taxon>
    </lineage>
</organism>
<name>A0AAN9VYU7_9ORTH</name>
<evidence type="ECO:0000256" key="1">
    <source>
        <dbReference type="SAM" id="MobiDB-lite"/>
    </source>
</evidence>
<comment type="caution">
    <text evidence="2">The sequence shown here is derived from an EMBL/GenBank/DDBJ whole genome shotgun (WGS) entry which is preliminary data.</text>
</comment>
<gene>
    <name evidence="2" type="ORF">R5R35_004657</name>
</gene>
<proteinExistence type="predicted"/>